<sequence length="185" mass="21679">SSQIVDSEDETTDENSESLKVNKQSSEIQEDDDYQEQSDDSLLPEENSKPLHVNKPPLPPYSTNIESLDNYFKEWAVQYNQLKCTKAEVEEKMLKLLYELRGAYLTLLIILAEVYERDKKKPPSPKILRGLVKGKVKSILKIGERHEQRYWVGTWRFIELLNITHCRHLKYKYNPILSCNHLITI</sequence>
<reference evidence="2 3" key="1">
    <citation type="submission" date="2021-06" db="EMBL/GenBank/DDBJ databases">
        <authorList>
            <person name="Kallberg Y."/>
            <person name="Tangrot J."/>
            <person name="Rosling A."/>
        </authorList>
    </citation>
    <scope>NUCLEOTIDE SEQUENCE [LARGE SCALE GENOMIC DNA]</scope>
    <source>
        <strain evidence="2 3">120-4 pot B 10/14</strain>
    </source>
</reference>
<dbReference type="EMBL" id="CAJVQB010011970">
    <property type="protein sequence ID" value="CAG8751867.1"/>
    <property type="molecule type" value="Genomic_DNA"/>
</dbReference>
<evidence type="ECO:0000256" key="1">
    <source>
        <dbReference type="SAM" id="MobiDB-lite"/>
    </source>
</evidence>
<feature type="compositionally biased region" description="Acidic residues" evidence="1">
    <location>
        <begin position="1"/>
        <end position="16"/>
    </location>
</feature>
<evidence type="ECO:0000313" key="3">
    <source>
        <dbReference type="Proteomes" id="UP000789901"/>
    </source>
</evidence>
<comment type="caution">
    <text evidence="2">The sequence shown here is derived from an EMBL/GenBank/DDBJ whole genome shotgun (WGS) entry which is preliminary data.</text>
</comment>
<feature type="non-terminal residue" evidence="2">
    <location>
        <position position="1"/>
    </location>
</feature>
<dbReference type="Proteomes" id="UP000789901">
    <property type="component" value="Unassembled WGS sequence"/>
</dbReference>
<feature type="region of interest" description="Disordered" evidence="1">
    <location>
        <begin position="1"/>
        <end position="60"/>
    </location>
</feature>
<protein>
    <submittedName>
        <fullName evidence="2">36464_t:CDS:1</fullName>
    </submittedName>
</protein>
<name>A0ABN7VBM8_GIGMA</name>
<gene>
    <name evidence="2" type="ORF">GMARGA_LOCUS16483</name>
</gene>
<accession>A0ABN7VBM8</accession>
<feature type="compositionally biased region" description="Acidic residues" evidence="1">
    <location>
        <begin position="28"/>
        <end position="43"/>
    </location>
</feature>
<organism evidence="2 3">
    <name type="scientific">Gigaspora margarita</name>
    <dbReference type="NCBI Taxonomy" id="4874"/>
    <lineage>
        <taxon>Eukaryota</taxon>
        <taxon>Fungi</taxon>
        <taxon>Fungi incertae sedis</taxon>
        <taxon>Mucoromycota</taxon>
        <taxon>Glomeromycotina</taxon>
        <taxon>Glomeromycetes</taxon>
        <taxon>Diversisporales</taxon>
        <taxon>Gigasporaceae</taxon>
        <taxon>Gigaspora</taxon>
    </lineage>
</organism>
<keyword evidence="3" id="KW-1185">Reference proteome</keyword>
<proteinExistence type="predicted"/>
<evidence type="ECO:0000313" key="2">
    <source>
        <dbReference type="EMBL" id="CAG8751867.1"/>
    </source>
</evidence>